<dbReference type="PRINTS" id="PR00690">
    <property type="entry name" value="ADHESNFAMILY"/>
</dbReference>
<sequence length="312" mass="35646">MRKYLIITIIVISLLLTACSSSEKEFSDDDFVIFTSIYPIQYIVENIAGDVAMVESIYPPGVDAHTYEPTSKEITKMANADAFIYLGAGMESFVETAADALTSQDITFVEIGKHEELFMEADHDHTHDHGNHHEHDEHHHFDPHVWFDPLRMIEMGKIITEDLSELNPELQETFTQNFATFEANMKEIDQKYVDTLADKHHPSIIVSHAAYGYWEERYGIEQIPVSGLTSSEEPSQKDLVAVTKMAKEQQLKYVIFEQNSSNKTAKIIQEHIHADALEIHNLEMLTASDIENKEDYLSLMEKNLEVLRKATE</sequence>
<evidence type="ECO:0000313" key="4">
    <source>
        <dbReference type="EMBL" id="XDK31826.1"/>
    </source>
</evidence>
<dbReference type="GO" id="GO:0046872">
    <property type="term" value="F:metal ion binding"/>
    <property type="evidence" value="ECO:0007669"/>
    <property type="project" value="InterPro"/>
</dbReference>
<keyword evidence="2" id="KW-0732">Signal</keyword>
<dbReference type="AlphaFoldDB" id="A0AB39HNJ5"/>
<comment type="similarity">
    <text evidence="3">Belongs to the bacterial solute-binding protein 9 family.</text>
</comment>
<proteinExistence type="inferred from homology"/>
<dbReference type="InterPro" id="IPR006129">
    <property type="entry name" value="AdhesinB"/>
</dbReference>
<evidence type="ECO:0000256" key="3">
    <source>
        <dbReference type="RuleBase" id="RU003512"/>
    </source>
</evidence>
<dbReference type="GO" id="GO:0007155">
    <property type="term" value="P:cell adhesion"/>
    <property type="evidence" value="ECO:0007669"/>
    <property type="project" value="InterPro"/>
</dbReference>
<dbReference type="InterPro" id="IPR006128">
    <property type="entry name" value="Lipoprotein_PsaA-like"/>
</dbReference>
<dbReference type="EMBL" id="CP162599">
    <property type="protein sequence ID" value="XDK31826.1"/>
    <property type="molecule type" value="Genomic_DNA"/>
</dbReference>
<dbReference type="RefSeq" id="WP_368652550.1">
    <property type="nucleotide sequence ID" value="NZ_CP162599.1"/>
</dbReference>
<protein>
    <submittedName>
        <fullName evidence="4">Zinc ABC transporter substrate-binding protein</fullName>
    </submittedName>
</protein>
<accession>A0AB39HNJ5</accession>
<organism evidence="4">
    <name type="scientific">Ornithinibacillus sp. 4-3</name>
    <dbReference type="NCBI Taxonomy" id="3231488"/>
    <lineage>
        <taxon>Bacteria</taxon>
        <taxon>Bacillati</taxon>
        <taxon>Bacillota</taxon>
        <taxon>Bacilli</taxon>
        <taxon>Bacillales</taxon>
        <taxon>Bacillaceae</taxon>
        <taxon>Ornithinibacillus</taxon>
    </lineage>
</organism>
<dbReference type="InterPro" id="IPR006127">
    <property type="entry name" value="ZnuA-like"/>
</dbReference>
<dbReference type="SUPFAM" id="SSF53807">
    <property type="entry name" value="Helical backbone' metal receptor"/>
    <property type="match status" value="1"/>
</dbReference>
<dbReference type="PROSITE" id="PS51257">
    <property type="entry name" value="PROKAR_LIPOPROTEIN"/>
    <property type="match status" value="1"/>
</dbReference>
<name>A0AB39HNJ5_9BACI</name>
<dbReference type="Gene3D" id="3.40.50.1980">
    <property type="entry name" value="Nitrogenase molybdenum iron protein domain"/>
    <property type="match status" value="2"/>
</dbReference>
<dbReference type="GO" id="GO:0030001">
    <property type="term" value="P:metal ion transport"/>
    <property type="evidence" value="ECO:0007669"/>
    <property type="project" value="InterPro"/>
</dbReference>
<keyword evidence="1 3" id="KW-0813">Transport</keyword>
<evidence type="ECO:0000256" key="1">
    <source>
        <dbReference type="ARBA" id="ARBA00022448"/>
    </source>
</evidence>
<dbReference type="PANTHER" id="PTHR42953">
    <property type="entry name" value="HIGH-AFFINITY ZINC UPTAKE SYSTEM PROTEIN ZNUA-RELATED"/>
    <property type="match status" value="1"/>
</dbReference>
<reference evidence="4" key="1">
    <citation type="submission" date="2024-07" db="EMBL/GenBank/DDBJ databases">
        <title>Halotolerant mesophilic bacterium Ornithinibacillus sp. 4-3, sp. nov., isolated from soil.</title>
        <authorList>
            <person name="Sidarenka A.V."/>
            <person name="Guliayeva D.E."/>
            <person name="Leanovich S.I."/>
            <person name="Hileuskaya K.S."/>
            <person name="Akhremchuk A.E."/>
            <person name="Sikolenko M.A."/>
            <person name="Valentovich L.N."/>
        </authorList>
    </citation>
    <scope>NUCLEOTIDE SEQUENCE</scope>
    <source>
        <strain evidence="4">4-3</strain>
    </source>
</reference>
<dbReference type="PRINTS" id="PR00691">
    <property type="entry name" value="ADHESINB"/>
</dbReference>
<gene>
    <name evidence="4" type="ORF">AB4Y30_12415</name>
</gene>
<evidence type="ECO:0000256" key="2">
    <source>
        <dbReference type="ARBA" id="ARBA00022729"/>
    </source>
</evidence>
<dbReference type="Pfam" id="PF01297">
    <property type="entry name" value="ZnuA"/>
    <property type="match status" value="1"/>
</dbReference>
<dbReference type="InterPro" id="IPR050492">
    <property type="entry name" value="Bact_metal-bind_prot9"/>
</dbReference>
<dbReference type="PANTHER" id="PTHR42953:SF8">
    <property type="entry name" value="ZINT DOMAIN-CONTAINING PROTEIN"/>
    <property type="match status" value="1"/>
</dbReference>